<proteinExistence type="predicted"/>
<gene>
    <name evidence="1" type="ORF">CARN7_1824</name>
</gene>
<accession>E6QUU4</accession>
<dbReference type="EMBL" id="CABR01000117">
    <property type="protein sequence ID" value="CBI11017.1"/>
    <property type="molecule type" value="Genomic_DNA"/>
</dbReference>
<organism evidence="1">
    <name type="scientific">mine drainage metagenome</name>
    <dbReference type="NCBI Taxonomy" id="410659"/>
    <lineage>
        <taxon>unclassified sequences</taxon>
        <taxon>metagenomes</taxon>
        <taxon>ecological metagenomes</taxon>
    </lineage>
</organism>
<name>E6QUU4_9ZZZZ</name>
<reference evidence="1" key="1">
    <citation type="submission" date="2009-10" db="EMBL/GenBank/DDBJ databases">
        <title>Diversity of trophic interactions inside an arsenic-rich microbial ecosystem.</title>
        <authorList>
            <person name="Bertin P.N."/>
            <person name="Heinrich-Salmeron A."/>
            <person name="Pelletier E."/>
            <person name="Goulhen-Chollet F."/>
            <person name="Arsene-Ploetze F."/>
            <person name="Gallien S."/>
            <person name="Calteau A."/>
            <person name="Vallenet D."/>
            <person name="Casiot C."/>
            <person name="Chane-Woon-Ming B."/>
            <person name="Giloteaux L."/>
            <person name="Barakat M."/>
            <person name="Bonnefoy V."/>
            <person name="Bruneel O."/>
            <person name="Chandler M."/>
            <person name="Cleiss J."/>
            <person name="Duran R."/>
            <person name="Elbaz-Poulichet F."/>
            <person name="Fonknechten N."/>
            <person name="Lauga B."/>
            <person name="Mornico D."/>
            <person name="Ortet P."/>
            <person name="Schaeffer C."/>
            <person name="Siguier P."/>
            <person name="Alexander Thil Smith A."/>
            <person name="Van Dorsselaer A."/>
            <person name="Weissenbach J."/>
            <person name="Medigue C."/>
            <person name="Le Paslier D."/>
        </authorList>
    </citation>
    <scope>NUCLEOTIDE SEQUENCE</scope>
</reference>
<dbReference type="AlphaFoldDB" id="E6QUU4"/>
<comment type="caution">
    <text evidence="1">The sequence shown here is derived from an EMBL/GenBank/DDBJ whole genome shotgun (WGS) entry which is preliminary data.</text>
</comment>
<evidence type="ECO:0000313" key="1">
    <source>
        <dbReference type="EMBL" id="CBI11017.1"/>
    </source>
</evidence>
<protein>
    <submittedName>
        <fullName evidence="1">Uncharacterized protein</fullName>
    </submittedName>
</protein>
<sequence>MSHFWMIRLNSPSSMMDLVFERLAQGGCRGRKNGRHDSIFSQSIVGVHLFAFRIVEYTF</sequence>